<evidence type="ECO:0000313" key="1">
    <source>
        <dbReference type="EMBL" id="JAD28142.1"/>
    </source>
</evidence>
<protein>
    <submittedName>
        <fullName evidence="1">Uncharacterized protein</fullName>
    </submittedName>
</protein>
<reference evidence="1" key="2">
    <citation type="journal article" date="2015" name="Data Brief">
        <title>Shoot transcriptome of the giant reed, Arundo donax.</title>
        <authorList>
            <person name="Barrero R.A."/>
            <person name="Guerrero F.D."/>
            <person name="Moolhuijzen P."/>
            <person name="Goolsby J.A."/>
            <person name="Tidwell J."/>
            <person name="Bellgard S.E."/>
            <person name="Bellgard M.I."/>
        </authorList>
    </citation>
    <scope>NUCLEOTIDE SEQUENCE</scope>
    <source>
        <tissue evidence="1">Shoot tissue taken approximately 20 cm above the soil surface</tissue>
    </source>
</reference>
<reference evidence="1" key="1">
    <citation type="submission" date="2014-09" db="EMBL/GenBank/DDBJ databases">
        <authorList>
            <person name="Magalhaes I.L.F."/>
            <person name="Oliveira U."/>
            <person name="Santos F.R."/>
            <person name="Vidigal T.H.D.A."/>
            <person name="Brescovit A.D."/>
            <person name="Santos A.J."/>
        </authorList>
    </citation>
    <scope>NUCLEOTIDE SEQUENCE</scope>
    <source>
        <tissue evidence="1">Shoot tissue taken approximately 20 cm above the soil surface</tissue>
    </source>
</reference>
<dbReference type="EMBL" id="GBRH01269753">
    <property type="protein sequence ID" value="JAD28142.1"/>
    <property type="molecule type" value="Transcribed_RNA"/>
</dbReference>
<sequence>MKCLLGWSYSYHCQFLLVCPLLVLDVEYNFNFGVLL</sequence>
<dbReference type="AlphaFoldDB" id="A0A0A8YZX7"/>
<accession>A0A0A8YZX7</accession>
<organism evidence="1">
    <name type="scientific">Arundo donax</name>
    <name type="common">Giant reed</name>
    <name type="synonym">Donax arundinaceus</name>
    <dbReference type="NCBI Taxonomy" id="35708"/>
    <lineage>
        <taxon>Eukaryota</taxon>
        <taxon>Viridiplantae</taxon>
        <taxon>Streptophyta</taxon>
        <taxon>Embryophyta</taxon>
        <taxon>Tracheophyta</taxon>
        <taxon>Spermatophyta</taxon>
        <taxon>Magnoliopsida</taxon>
        <taxon>Liliopsida</taxon>
        <taxon>Poales</taxon>
        <taxon>Poaceae</taxon>
        <taxon>PACMAD clade</taxon>
        <taxon>Arundinoideae</taxon>
        <taxon>Arundineae</taxon>
        <taxon>Arundo</taxon>
    </lineage>
</organism>
<proteinExistence type="predicted"/>
<name>A0A0A8YZX7_ARUDO</name>